<evidence type="ECO:0000313" key="15">
    <source>
        <dbReference type="Proteomes" id="UP000215405"/>
    </source>
</evidence>
<comment type="similarity">
    <text evidence="3">Belongs to the cytochrome b560 family.</text>
</comment>
<gene>
    <name evidence="14" type="ORF">B7H23_05305</name>
</gene>
<dbReference type="GO" id="GO:0006099">
    <property type="term" value="P:tricarboxylic acid cycle"/>
    <property type="evidence" value="ECO:0007669"/>
    <property type="project" value="InterPro"/>
</dbReference>
<dbReference type="GO" id="GO:0046872">
    <property type="term" value="F:metal ion binding"/>
    <property type="evidence" value="ECO:0007669"/>
    <property type="project" value="UniProtKB-KW"/>
</dbReference>
<feature type="binding site" description="axial binding residue" evidence="12">
    <location>
        <position position="85"/>
    </location>
    <ligand>
        <name>heme</name>
        <dbReference type="ChEBI" id="CHEBI:30413"/>
        <note>ligand shared with second transmembrane subunit</note>
    </ligand>
    <ligandPart>
        <name>Fe</name>
        <dbReference type="ChEBI" id="CHEBI:18248"/>
    </ligandPart>
</feature>
<evidence type="ECO:0000256" key="1">
    <source>
        <dbReference type="ARBA" id="ARBA00004050"/>
    </source>
</evidence>
<dbReference type="InterPro" id="IPR018495">
    <property type="entry name" value="Succ_DH_cyt_bsu_CS"/>
</dbReference>
<evidence type="ECO:0000256" key="7">
    <source>
        <dbReference type="ARBA" id="ARBA00022723"/>
    </source>
</evidence>
<dbReference type="InterPro" id="IPR000701">
    <property type="entry name" value="SuccDH_FuR_B_TM-su"/>
</dbReference>
<evidence type="ECO:0000256" key="10">
    <source>
        <dbReference type="ARBA" id="ARBA00023136"/>
    </source>
</evidence>
<dbReference type="AlphaFoldDB" id="A0A231V2A0"/>
<evidence type="ECO:0000256" key="6">
    <source>
        <dbReference type="ARBA" id="ARBA00022692"/>
    </source>
</evidence>
<dbReference type="NCBIfam" id="TIGR02970">
    <property type="entry name" value="succ_dehyd_cytB"/>
    <property type="match status" value="1"/>
</dbReference>
<keyword evidence="9 12" id="KW-0408">Iron</keyword>
<accession>A0A231V2A0</accession>
<keyword evidence="10 13" id="KW-0472">Membrane</keyword>
<organism evidence="14 15">
    <name type="scientific">Notoacmeibacter marinus</name>
    <dbReference type="NCBI Taxonomy" id="1876515"/>
    <lineage>
        <taxon>Bacteria</taxon>
        <taxon>Pseudomonadati</taxon>
        <taxon>Pseudomonadota</taxon>
        <taxon>Alphaproteobacteria</taxon>
        <taxon>Hyphomicrobiales</taxon>
        <taxon>Notoacmeibacteraceae</taxon>
        <taxon>Notoacmeibacter</taxon>
    </lineage>
</organism>
<dbReference type="InterPro" id="IPR014314">
    <property type="entry name" value="Succ_DH_cytb556"/>
</dbReference>
<evidence type="ECO:0000256" key="3">
    <source>
        <dbReference type="ARBA" id="ARBA00007244"/>
    </source>
</evidence>
<evidence type="ECO:0000256" key="11">
    <source>
        <dbReference type="ARBA" id="ARBA00025912"/>
    </source>
</evidence>
<dbReference type="PANTHER" id="PTHR10978:SF5">
    <property type="entry name" value="SUCCINATE DEHYDROGENASE CYTOCHROME B560 SUBUNIT, MITOCHONDRIAL"/>
    <property type="match status" value="1"/>
</dbReference>
<keyword evidence="5 12" id="KW-0349">Heme</keyword>
<evidence type="ECO:0000256" key="13">
    <source>
        <dbReference type="SAM" id="Phobius"/>
    </source>
</evidence>
<protein>
    <recommendedName>
        <fullName evidence="4">Succinate dehydrogenase cytochrome b556 subunit</fullName>
    </recommendedName>
</protein>
<dbReference type="PROSITE" id="PS01001">
    <property type="entry name" value="SDH_CYT_2"/>
    <property type="match status" value="1"/>
</dbReference>
<dbReference type="GO" id="GO:0016020">
    <property type="term" value="C:membrane"/>
    <property type="evidence" value="ECO:0007669"/>
    <property type="project" value="UniProtKB-SubCell"/>
</dbReference>
<evidence type="ECO:0000256" key="9">
    <source>
        <dbReference type="ARBA" id="ARBA00023004"/>
    </source>
</evidence>
<proteinExistence type="inferred from homology"/>
<feature type="transmembrane region" description="Helical" evidence="13">
    <location>
        <begin position="33"/>
        <end position="53"/>
    </location>
</feature>
<comment type="subunit">
    <text evidence="11">Part of an enzyme complex containing four subunits: a flavoprotein, an iron-sulfur protein, plus two membrane-anchoring proteins, SdhC and SdhD. The complex can form homotrimers.</text>
</comment>
<evidence type="ECO:0000256" key="5">
    <source>
        <dbReference type="ARBA" id="ARBA00022617"/>
    </source>
</evidence>
<evidence type="ECO:0000256" key="4">
    <source>
        <dbReference type="ARBA" id="ARBA00020076"/>
    </source>
</evidence>
<feature type="transmembrane region" description="Helical" evidence="13">
    <location>
        <begin position="65"/>
        <end position="90"/>
    </location>
</feature>
<comment type="function">
    <text evidence="1">Membrane-anchoring subunit of succinate dehydrogenase (SDH).</text>
</comment>
<keyword evidence="8 13" id="KW-1133">Transmembrane helix</keyword>
<evidence type="ECO:0000256" key="12">
    <source>
        <dbReference type="PIRSR" id="PIRSR000178-1"/>
    </source>
</evidence>
<dbReference type="Pfam" id="PF01127">
    <property type="entry name" value="Sdh_cyt"/>
    <property type="match status" value="1"/>
</dbReference>
<feature type="transmembrane region" description="Helical" evidence="13">
    <location>
        <begin position="111"/>
        <end position="131"/>
    </location>
</feature>
<dbReference type="PANTHER" id="PTHR10978">
    <property type="entry name" value="SUCCINATE DEHYDROGENASE CYTOCHROME B560 SUBUNIT"/>
    <property type="match status" value="1"/>
</dbReference>
<sequence>MSTNAPMRPRPLSPHLQIYKPIPSMMMSIAHRISGIGLYFGMAIVALFFLAMASGENGHNLFSELFGSIIGMIILFLFSWVLFHHMLGGIRHLIWDFGHMLSREQSRSMSMALPVASLVLTVVAWLIAWVLV</sequence>
<comment type="cofactor">
    <cofactor evidence="12">
        <name>heme</name>
        <dbReference type="ChEBI" id="CHEBI:30413"/>
    </cofactor>
    <text evidence="12">The heme is bound between the two transmembrane subunits.</text>
</comment>
<keyword evidence="7 12" id="KW-0479">Metal-binding</keyword>
<dbReference type="Gene3D" id="1.20.1300.10">
    <property type="entry name" value="Fumarate reductase/succinate dehydrogenase, transmembrane subunit"/>
    <property type="match status" value="1"/>
</dbReference>
<dbReference type="EMBL" id="NBYO01000001">
    <property type="protein sequence ID" value="OXT02323.1"/>
    <property type="molecule type" value="Genomic_DNA"/>
</dbReference>
<dbReference type="Proteomes" id="UP000215405">
    <property type="component" value="Unassembled WGS sequence"/>
</dbReference>
<dbReference type="PIRSF" id="PIRSF000178">
    <property type="entry name" value="SDH_cyt_b560"/>
    <property type="match status" value="1"/>
</dbReference>
<dbReference type="SUPFAM" id="SSF81343">
    <property type="entry name" value="Fumarate reductase respiratory complex transmembrane subunits"/>
    <property type="match status" value="1"/>
</dbReference>
<dbReference type="CDD" id="cd03499">
    <property type="entry name" value="SQR_TypeC_SdhC"/>
    <property type="match status" value="1"/>
</dbReference>
<keyword evidence="15" id="KW-1185">Reference proteome</keyword>
<evidence type="ECO:0000256" key="8">
    <source>
        <dbReference type="ARBA" id="ARBA00022989"/>
    </source>
</evidence>
<evidence type="ECO:0000313" key="14">
    <source>
        <dbReference type="EMBL" id="OXT02323.1"/>
    </source>
</evidence>
<comment type="subcellular location">
    <subcellularLocation>
        <location evidence="2">Membrane</location>
        <topology evidence="2">Multi-pass membrane protein</topology>
    </subcellularLocation>
</comment>
<dbReference type="GO" id="GO:0009055">
    <property type="term" value="F:electron transfer activity"/>
    <property type="evidence" value="ECO:0007669"/>
    <property type="project" value="InterPro"/>
</dbReference>
<reference evidence="15" key="1">
    <citation type="journal article" date="2017" name="Int. J. Syst. Evol. Microbiol.">
        <title>Notoacmeibacter marinus gen. nov., sp. nov., isolated from the gut of a limpet and proposal of Notoacmeibacteraceae fam. nov. in the order Rhizobiales of the class Alphaproteobacteria.</title>
        <authorList>
            <person name="Huang Z."/>
            <person name="Guo F."/>
            <person name="Lai Q."/>
        </authorList>
    </citation>
    <scope>NUCLEOTIDE SEQUENCE [LARGE SCALE GENOMIC DNA]</scope>
    <source>
        <strain evidence="15">XMTR2A4</strain>
    </source>
</reference>
<name>A0A231V2A0_9HYPH</name>
<comment type="caution">
    <text evidence="14">The sequence shown here is derived from an EMBL/GenBank/DDBJ whole genome shotgun (WGS) entry which is preliminary data.</text>
</comment>
<dbReference type="InterPro" id="IPR034804">
    <property type="entry name" value="SQR/QFR_C/D"/>
</dbReference>
<keyword evidence="6 13" id="KW-0812">Transmembrane</keyword>
<dbReference type="PROSITE" id="PS01000">
    <property type="entry name" value="SDH_CYT_1"/>
    <property type="match status" value="1"/>
</dbReference>
<evidence type="ECO:0000256" key="2">
    <source>
        <dbReference type="ARBA" id="ARBA00004141"/>
    </source>
</evidence>